<dbReference type="NCBIfam" id="NF003652">
    <property type="entry name" value="PRK05286.2-5"/>
    <property type="match status" value="1"/>
</dbReference>
<dbReference type="CDD" id="cd04738">
    <property type="entry name" value="DHOD_2_like"/>
    <property type="match status" value="1"/>
</dbReference>
<comment type="pathway">
    <text evidence="2 11">Pyrimidine metabolism; UMP biosynthesis via de novo pathway; orotate from (S)-dihydroorotate (quinone route): step 1/1.</text>
</comment>
<comment type="cofactor">
    <cofactor evidence="11">
        <name>FMN</name>
        <dbReference type="ChEBI" id="CHEBI:58210"/>
    </cofactor>
    <text evidence="11">Binds 1 FMN per subunit.</text>
</comment>
<keyword evidence="6 11" id="KW-0285">Flavoprotein</keyword>
<sequence length="425" mass="45837">MLKVFGKGLLLAAGGAGAGAVVYYRNDLPQLQYDAAGAAGSFLKLLDAERAHDVGVWLAQKQLFPRDSRPDPPSLQTRVWGRDFSNPIGLAAGFDKNAEAMEGLLGLGFGFIEVGTITPLPQGGNPKPRVFRLPELSATINRCGFNSKGVDAANVNLLNYRLKLIRDHSELARSKVEDQTGTPDQLTRSAGLVAVNLGKNKICEDPAADYCVGVTKLGPFADFIVINVSSPNTPGLRALQGKKELEKLMRRVKATRDGMEWGERGPPPLLIKMAPDVDGPGRADIAALTIRLGLDGLVVGNTTISRPLQVQAHPTGAEEGGLSGQPLMDLSTEVLKDMYRHTRGRVPLVGCGGVCSGEDAYRKIRAGASLVELWTSMAYEGPALVPRLKRELAECLERDGFKSVEEAVGADLPEEEVKSWWRSWF</sequence>
<dbReference type="InterPro" id="IPR001295">
    <property type="entry name" value="Dihydroorotate_DH_CS"/>
</dbReference>
<evidence type="ECO:0000256" key="1">
    <source>
        <dbReference type="ARBA" id="ARBA00004370"/>
    </source>
</evidence>
<evidence type="ECO:0000259" key="12">
    <source>
        <dbReference type="Pfam" id="PF01180"/>
    </source>
</evidence>
<comment type="similarity">
    <text evidence="3 11">Belongs to the dihydroorotate dehydrogenase family. Type 2 subfamily.</text>
</comment>
<evidence type="ECO:0000313" key="14">
    <source>
        <dbReference type="Proteomes" id="UP001438707"/>
    </source>
</evidence>
<comment type="subcellular location">
    <subcellularLocation>
        <location evidence="1">Membrane</location>
    </subcellularLocation>
    <subcellularLocation>
        <location evidence="11">Mitochondrion inner membrane</location>
        <topology evidence="11">Single-pass membrane protein</topology>
    </subcellularLocation>
</comment>
<dbReference type="NCBIfam" id="TIGR01036">
    <property type="entry name" value="pyrD_sub2"/>
    <property type="match status" value="1"/>
</dbReference>
<evidence type="ECO:0000256" key="6">
    <source>
        <dbReference type="ARBA" id="ARBA00022630"/>
    </source>
</evidence>
<feature type="domain" description="Dihydroorotate dehydrogenase catalytic" evidence="12">
    <location>
        <begin position="75"/>
        <end position="396"/>
    </location>
</feature>
<evidence type="ECO:0000256" key="2">
    <source>
        <dbReference type="ARBA" id="ARBA00005161"/>
    </source>
</evidence>
<dbReference type="NCBIfam" id="NF003645">
    <property type="entry name" value="PRK05286.1-2"/>
    <property type="match status" value="1"/>
</dbReference>
<dbReference type="PROSITE" id="PS00912">
    <property type="entry name" value="DHODEHASE_2"/>
    <property type="match status" value="1"/>
</dbReference>
<keyword evidence="8 11" id="KW-0560">Oxidoreductase</keyword>
<evidence type="ECO:0000256" key="4">
    <source>
        <dbReference type="ARBA" id="ARBA00012791"/>
    </source>
</evidence>
<dbReference type="PANTHER" id="PTHR48109">
    <property type="entry name" value="DIHYDROOROTATE DEHYDROGENASE (QUINONE), MITOCHONDRIAL-RELATED"/>
    <property type="match status" value="1"/>
</dbReference>
<organism evidence="13 14">
    <name type="scientific">Apatococcus lobatus</name>
    <dbReference type="NCBI Taxonomy" id="904363"/>
    <lineage>
        <taxon>Eukaryota</taxon>
        <taxon>Viridiplantae</taxon>
        <taxon>Chlorophyta</taxon>
        <taxon>core chlorophytes</taxon>
        <taxon>Trebouxiophyceae</taxon>
        <taxon>Chlorellales</taxon>
        <taxon>Chlorellaceae</taxon>
        <taxon>Apatococcus</taxon>
    </lineage>
</organism>
<keyword evidence="9" id="KW-0472">Membrane</keyword>
<comment type="caution">
    <text evidence="13">The sequence shown here is derived from an EMBL/GenBank/DDBJ whole genome shotgun (WGS) entry which is preliminary data.</text>
</comment>
<evidence type="ECO:0000256" key="10">
    <source>
        <dbReference type="ARBA" id="ARBA00048639"/>
    </source>
</evidence>
<dbReference type="GO" id="GO:0006207">
    <property type="term" value="P:'de novo' pyrimidine nucleobase biosynthetic process"/>
    <property type="evidence" value="ECO:0007669"/>
    <property type="project" value="InterPro"/>
</dbReference>
<dbReference type="EC" id="1.3.5.2" evidence="4 11"/>
<dbReference type="InterPro" id="IPR005720">
    <property type="entry name" value="Dihydroorotate_DH_cat"/>
</dbReference>
<keyword evidence="11" id="KW-0496">Mitochondrion</keyword>
<dbReference type="PROSITE" id="PS00911">
    <property type="entry name" value="DHODEHASE_1"/>
    <property type="match status" value="1"/>
</dbReference>
<evidence type="ECO:0000256" key="5">
    <source>
        <dbReference type="ARBA" id="ARBA00017599"/>
    </source>
</evidence>
<evidence type="ECO:0000313" key="13">
    <source>
        <dbReference type="EMBL" id="KAK9837794.1"/>
    </source>
</evidence>
<dbReference type="InterPro" id="IPR013785">
    <property type="entry name" value="Aldolase_TIM"/>
</dbReference>
<dbReference type="Pfam" id="PF01180">
    <property type="entry name" value="DHO_dh"/>
    <property type="match status" value="1"/>
</dbReference>
<dbReference type="GO" id="GO:0005743">
    <property type="term" value="C:mitochondrial inner membrane"/>
    <property type="evidence" value="ECO:0007669"/>
    <property type="project" value="UniProtKB-SubCell"/>
</dbReference>
<dbReference type="PANTHER" id="PTHR48109:SF4">
    <property type="entry name" value="DIHYDROOROTATE DEHYDROGENASE (QUINONE), MITOCHONDRIAL"/>
    <property type="match status" value="1"/>
</dbReference>
<proteinExistence type="inferred from homology"/>
<dbReference type="InterPro" id="IPR005719">
    <property type="entry name" value="Dihydroorotate_DH_2"/>
</dbReference>
<dbReference type="GO" id="GO:0106430">
    <property type="term" value="F:dihydroorotate dehydrogenase (quinone) activity"/>
    <property type="evidence" value="ECO:0007669"/>
    <property type="project" value="UniProtKB-EC"/>
</dbReference>
<dbReference type="Proteomes" id="UP001438707">
    <property type="component" value="Unassembled WGS sequence"/>
</dbReference>
<evidence type="ECO:0000256" key="11">
    <source>
        <dbReference type="RuleBase" id="RU361255"/>
    </source>
</evidence>
<evidence type="ECO:0000256" key="7">
    <source>
        <dbReference type="ARBA" id="ARBA00022643"/>
    </source>
</evidence>
<dbReference type="SUPFAM" id="SSF51395">
    <property type="entry name" value="FMN-linked oxidoreductases"/>
    <property type="match status" value="1"/>
</dbReference>
<dbReference type="Gene3D" id="3.20.20.70">
    <property type="entry name" value="Aldolase class I"/>
    <property type="match status" value="1"/>
</dbReference>
<protein>
    <recommendedName>
        <fullName evidence="5 11">Dihydroorotate dehydrogenase (quinone), mitochondrial</fullName>
        <shortName evidence="11">DHOdehase</shortName>
        <ecNumber evidence="4 11">1.3.5.2</ecNumber>
    </recommendedName>
</protein>
<keyword evidence="11" id="KW-0999">Mitochondrion inner membrane</keyword>
<gene>
    <name evidence="13" type="ORF">WJX74_005192</name>
</gene>
<dbReference type="InterPro" id="IPR050074">
    <property type="entry name" value="DHO_dehydrogenase"/>
</dbReference>
<reference evidence="13 14" key="1">
    <citation type="journal article" date="2024" name="Nat. Commun.">
        <title>Phylogenomics reveals the evolutionary origins of lichenization in chlorophyte algae.</title>
        <authorList>
            <person name="Puginier C."/>
            <person name="Libourel C."/>
            <person name="Otte J."/>
            <person name="Skaloud P."/>
            <person name="Haon M."/>
            <person name="Grisel S."/>
            <person name="Petersen M."/>
            <person name="Berrin J.G."/>
            <person name="Delaux P.M."/>
            <person name="Dal Grande F."/>
            <person name="Keller J."/>
        </authorList>
    </citation>
    <scope>NUCLEOTIDE SEQUENCE [LARGE SCALE GENOMIC DNA]</scope>
    <source>
        <strain evidence="13 14">SAG 2145</strain>
    </source>
</reference>
<evidence type="ECO:0000256" key="9">
    <source>
        <dbReference type="ARBA" id="ARBA00023136"/>
    </source>
</evidence>
<evidence type="ECO:0000256" key="8">
    <source>
        <dbReference type="ARBA" id="ARBA00023002"/>
    </source>
</evidence>
<comment type="catalytic activity">
    <reaction evidence="10 11">
        <text>(S)-dihydroorotate + a quinone = orotate + a quinol</text>
        <dbReference type="Rhea" id="RHEA:30187"/>
        <dbReference type="ChEBI" id="CHEBI:24646"/>
        <dbReference type="ChEBI" id="CHEBI:30839"/>
        <dbReference type="ChEBI" id="CHEBI:30864"/>
        <dbReference type="ChEBI" id="CHEBI:132124"/>
        <dbReference type="EC" id="1.3.5.2"/>
    </reaction>
</comment>
<dbReference type="EMBL" id="JALJOS010000006">
    <property type="protein sequence ID" value="KAK9837794.1"/>
    <property type="molecule type" value="Genomic_DNA"/>
</dbReference>
<evidence type="ECO:0000256" key="3">
    <source>
        <dbReference type="ARBA" id="ARBA00005359"/>
    </source>
</evidence>
<keyword evidence="14" id="KW-1185">Reference proteome</keyword>
<name>A0AAW1RV60_9CHLO</name>
<dbReference type="GO" id="GO:0009220">
    <property type="term" value="P:pyrimidine ribonucleotide biosynthetic process"/>
    <property type="evidence" value="ECO:0007669"/>
    <property type="project" value="TreeGrafter"/>
</dbReference>
<accession>A0AAW1RV60</accession>
<dbReference type="AlphaFoldDB" id="A0AAW1RV60"/>
<keyword evidence="7 11" id="KW-0288">FMN</keyword>